<dbReference type="Pfam" id="PF00455">
    <property type="entry name" value="DeoRC"/>
    <property type="match status" value="1"/>
</dbReference>
<dbReference type="InterPro" id="IPR037171">
    <property type="entry name" value="NagB/RpiA_transferase-like"/>
</dbReference>
<dbReference type="SMART" id="SM01134">
    <property type="entry name" value="DeoRC"/>
    <property type="match status" value="1"/>
</dbReference>
<feature type="domain" description="HTH deoR-type" evidence="4">
    <location>
        <begin position="20"/>
        <end position="75"/>
    </location>
</feature>
<accession>A0A250AYW3</accession>
<dbReference type="InterPro" id="IPR001034">
    <property type="entry name" value="DeoR_HTH"/>
</dbReference>
<reference evidence="5 6" key="1">
    <citation type="submission" date="2016-01" db="EMBL/GenBank/DDBJ databases">
        <authorList>
            <person name="Oliw E.H."/>
        </authorList>
    </citation>
    <scope>NUCLEOTIDE SEQUENCE [LARGE SCALE GENOMIC DNA]</scope>
    <source>
        <strain evidence="5 6">FRB97</strain>
    </source>
</reference>
<keyword evidence="6" id="KW-1185">Reference proteome</keyword>
<gene>
    <name evidence="5" type="ORF">AWC35_07240</name>
</gene>
<keyword evidence="3" id="KW-0804">Transcription</keyword>
<dbReference type="OrthoDB" id="6846621at2"/>
<dbReference type="PANTHER" id="PTHR30363">
    <property type="entry name" value="HTH-TYPE TRANSCRIPTIONAL REGULATOR SRLR-RELATED"/>
    <property type="match status" value="1"/>
</dbReference>
<dbReference type="Pfam" id="PF08220">
    <property type="entry name" value="HTH_DeoR"/>
    <property type="match status" value="1"/>
</dbReference>
<dbReference type="InterPro" id="IPR050313">
    <property type="entry name" value="Carb_Metab_HTH_regulators"/>
</dbReference>
<dbReference type="EMBL" id="CP014136">
    <property type="protein sequence ID" value="ATA19160.1"/>
    <property type="molecule type" value="Genomic_DNA"/>
</dbReference>
<keyword evidence="1" id="KW-0805">Transcription regulation</keyword>
<dbReference type="SMART" id="SM00420">
    <property type="entry name" value="HTH_DEOR"/>
    <property type="match status" value="1"/>
</dbReference>
<evidence type="ECO:0000256" key="3">
    <source>
        <dbReference type="ARBA" id="ARBA00023163"/>
    </source>
</evidence>
<dbReference type="PROSITE" id="PS00894">
    <property type="entry name" value="HTH_DEOR_1"/>
    <property type="match status" value="1"/>
</dbReference>
<evidence type="ECO:0000256" key="2">
    <source>
        <dbReference type="ARBA" id="ARBA00023125"/>
    </source>
</evidence>
<evidence type="ECO:0000256" key="1">
    <source>
        <dbReference type="ARBA" id="ARBA00023015"/>
    </source>
</evidence>
<dbReference type="InterPro" id="IPR036390">
    <property type="entry name" value="WH_DNA-bd_sf"/>
</dbReference>
<sequence length="278" mass="30513">MTVNIEPKDISRTAKVRYLPQERKNHILEALFQSGSVTVGGISEQLSVSEMTVRRDLAELEEEGKLVRVHGGAVLPEPDSQPVMDKEPASFDERLLQRTEAKSRIAAAAAVIASRHLTVALDIGTTTLMLAERLVNCNRMKIFTNSVRAAYALGSGRVLPEIYLAGGLMRDDEMAMVGPSAIAQFEQLWFDVAFVSVSGLTASGLYDSSLEEADIKRVYLRRSGYKVVLCDSAKFQHMSLVHIAQLQDIDLLITDNSPPLSIQMALDMAKVQVLVAPE</sequence>
<dbReference type="PANTHER" id="PTHR30363:SF44">
    <property type="entry name" value="AGA OPERON TRANSCRIPTIONAL REPRESSOR-RELATED"/>
    <property type="match status" value="1"/>
</dbReference>
<dbReference type="InterPro" id="IPR036388">
    <property type="entry name" value="WH-like_DNA-bd_sf"/>
</dbReference>
<dbReference type="Gene3D" id="1.10.10.10">
    <property type="entry name" value="Winged helix-like DNA-binding domain superfamily/Winged helix DNA-binding domain"/>
    <property type="match status" value="1"/>
</dbReference>
<dbReference type="PRINTS" id="PR00037">
    <property type="entry name" value="HTHLACR"/>
</dbReference>
<dbReference type="SUPFAM" id="SSF46785">
    <property type="entry name" value="Winged helix' DNA-binding domain"/>
    <property type="match status" value="1"/>
</dbReference>
<protein>
    <submittedName>
        <fullName evidence="5">DeoR family transcriptional regulator</fullName>
    </submittedName>
</protein>
<dbReference type="SUPFAM" id="SSF100950">
    <property type="entry name" value="NagB/RpiA/CoA transferase-like"/>
    <property type="match status" value="1"/>
</dbReference>
<dbReference type="GO" id="GO:0003700">
    <property type="term" value="F:DNA-binding transcription factor activity"/>
    <property type="evidence" value="ECO:0007669"/>
    <property type="project" value="InterPro"/>
</dbReference>
<dbReference type="Proteomes" id="UP000217182">
    <property type="component" value="Chromosome"/>
</dbReference>
<proteinExistence type="predicted"/>
<dbReference type="InterPro" id="IPR014036">
    <property type="entry name" value="DeoR-like_C"/>
</dbReference>
<dbReference type="InterPro" id="IPR018356">
    <property type="entry name" value="Tscrpt_reg_HTH_DeoR_CS"/>
</dbReference>
<dbReference type="AlphaFoldDB" id="A0A250AYW3"/>
<evidence type="ECO:0000313" key="5">
    <source>
        <dbReference type="EMBL" id="ATA19160.1"/>
    </source>
</evidence>
<dbReference type="KEGG" id="gqu:AWC35_07240"/>
<organism evidence="5 6">
    <name type="scientific">Gibbsiella quercinecans</name>
    <dbReference type="NCBI Taxonomy" id="929813"/>
    <lineage>
        <taxon>Bacteria</taxon>
        <taxon>Pseudomonadati</taxon>
        <taxon>Pseudomonadota</taxon>
        <taxon>Gammaproteobacteria</taxon>
        <taxon>Enterobacterales</taxon>
        <taxon>Yersiniaceae</taxon>
        <taxon>Gibbsiella</taxon>
    </lineage>
</organism>
<name>A0A250AYW3_9GAMM</name>
<evidence type="ECO:0000313" key="6">
    <source>
        <dbReference type="Proteomes" id="UP000217182"/>
    </source>
</evidence>
<dbReference type="PROSITE" id="PS51000">
    <property type="entry name" value="HTH_DEOR_2"/>
    <property type="match status" value="1"/>
</dbReference>
<dbReference type="GO" id="GO:0003677">
    <property type="term" value="F:DNA binding"/>
    <property type="evidence" value="ECO:0007669"/>
    <property type="project" value="UniProtKB-KW"/>
</dbReference>
<keyword evidence="2" id="KW-0238">DNA-binding</keyword>
<evidence type="ECO:0000259" key="4">
    <source>
        <dbReference type="PROSITE" id="PS51000"/>
    </source>
</evidence>